<feature type="binding site" evidence="8">
    <location>
        <position position="87"/>
    </location>
    <ligand>
        <name>substrate</name>
    </ligand>
</feature>
<evidence type="ECO:0000256" key="1">
    <source>
        <dbReference type="ARBA" id="ARBA00001864"/>
    </source>
</evidence>
<evidence type="ECO:0000256" key="2">
    <source>
        <dbReference type="ARBA" id="ARBA00004902"/>
    </source>
</evidence>
<evidence type="ECO:0000256" key="6">
    <source>
        <dbReference type="ARBA" id="ARBA00023141"/>
    </source>
</evidence>
<feature type="binding site" evidence="8">
    <location>
        <position position="74"/>
    </location>
    <ligand>
        <name>substrate</name>
    </ligand>
</feature>
<dbReference type="EMBL" id="BAABAF010000002">
    <property type="protein sequence ID" value="GAA3756580.1"/>
    <property type="molecule type" value="Genomic_DNA"/>
</dbReference>
<evidence type="ECO:0000313" key="10">
    <source>
        <dbReference type="Proteomes" id="UP001500540"/>
    </source>
</evidence>
<comment type="caution">
    <text evidence="9">The sequence shown here is derived from an EMBL/GenBank/DDBJ whole genome shotgun (WGS) entry which is preliminary data.</text>
</comment>
<dbReference type="InterPro" id="IPR036441">
    <property type="entry name" value="DHquinase_II_sf"/>
</dbReference>
<comment type="caution">
    <text evidence="8">Lacks conserved residue(s) required for the propagation of feature annotation.</text>
</comment>
<dbReference type="EC" id="4.2.1.10" evidence="5 8"/>
<proteinExistence type="inferred from homology"/>
<reference evidence="10" key="1">
    <citation type="journal article" date="2019" name="Int. J. Syst. Evol. Microbiol.">
        <title>The Global Catalogue of Microorganisms (GCM) 10K type strain sequencing project: providing services to taxonomists for standard genome sequencing and annotation.</title>
        <authorList>
            <consortium name="The Broad Institute Genomics Platform"/>
            <consortium name="The Broad Institute Genome Sequencing Center for Infectious Disease"/>
            <person name="Wu L."/>
            <person name="Ma J."/>
        </authorList>
    </citation>
    <scope>NUCLEOTIDE SEQUENCE [LARGE SCALE GENOMIC DNA]</scope>
    <source>
        <strain evidence="10">JCM 16950</strain>
    </source>
</reference>
<evidence type="ECO:0000256" key="4">
    <source>
        <dbReference type="ARBA" id="ARBA00011193"/>
    </source>
</evidence>
<protein>
    <recommendedName>
        <fullName evidence="5 8">3-dehydroquinate dehydratase</fullName>
        <shortName evidence="8">3-dehydroquinase</shortName>
        <ecNumber evidence="5 8">4.2.1.10</ecNumber>
    </recommendedName>
    <alternativeName>
        <fullName evidence="8">Type II DHQase</fullName>
    </alternativeName>
</protein>
<dbReference type="Pfam" id="PF01220">
    <property type="entry name" value="DHquinase_II"/>
    <property type="match status" value="1"/>
</dbReference>
<organism evidence="9 10">
    <name type="scientific">Microbacterium kribbense</name>
    <dbReference type="NCBI Taxonomy" id="433645"/>
    <lineage>
        <taxon>Bacteria</taxon>
        <taxon>Bacillati</taxon>
        <taxon>Actinomycetota</taxon>
        <taxon>Actinomycetes</taxon>
        <taxon>Micrococcales</taxon>
        <taxon>Microbacteriaceae</taxon>
        <taxon>Microbacterium</taxon>
    </lineage>
</organism>
<evidence type="ECO:0000256" key="5">
    <source>
        <dbReference type="ARBA" id="ARBA00012060"/>
    </source>
</evidence>
<keyword evidence="7 8" id="KW-0456">Lyase</keyword>
<comment type="pathway">
    <text evidence="2 8">Metabolic intermediate biosynthesis; chorismate biosynthesis; chorismate from D-erythrose 4-phosphate and phosphoenolpyruvate: step 3/7.</text>
</comment>
<comment type="similarity">
    <text evidence="3 8">Belongs to the type-II 3-dehydroquinase family.</text>
</comment>
<dbReference type="HAMAP" id="MF_00169">
    <property type="entry name" value="AroQ"/>
    <property type="match status" value="1"/>
</dbReference>
<dbReference type="NCBIfam" id="NF003805">
    <property type="entry name" value="PRK05395.1-2"/>
    <property type="match status" value="1"/>
</dbReference>
<dbReference type="CDD" id="cd00466">
    <property type="entry name" value="DHQase_II"/>
    <property type="match status" value="1"/>
</dbReference>
<comment type="catalytic activity">
    <reaction evidence="1 8">
        <text>3-dehydroquinate = 3-dehydroshikimate + H2O</text>
        <dbReference type="Rhea" id="RHEA:21096"/>
        <dbReference type="ChEBI" id="CHEBI:15377"/>
        <dbReference type="ChEBI" id="CHEBI:16630"/>
        <dbReference type="ChEBI" id="CHEBI:32364"/>
        <dbReference type="EC" id="4.2.1.10"/>
    </reaction>
</comment>
<feature type="binding site" evidence="8">
    <location>
        <position position="111"/>
    </location>
    <ligand>
        <name>substrate</name>
    </ligand>
</feature>
<evidence type="ECO:0000256" key="7">
    <source>
        <dbReference type="ARBA" id="ARBA00023239"/>
    </source>
</evidence>
<dbReference type="PROSITE" id="PS01029">
    <property type="entry name" value="DEHYDROQUINASE_II"/>
    <property type="match status" value="1"/>
</dbReference>
<evidence type="ECO:0000256" key="3">
    <source>
        <dbReference type="ARBA" id="ARBA00011037"/>
    </source>
</evidence>
<dbReference type="Proteomes" id="UP001500540">
    <property type="component" value="Unassembled WGS sequence"/>
</dbReference>
<evidence type="ECO:0000313" key="9">
    <source>
        <dbReference type="EMBL" id="GAA3756580.1"/>
    </source>
</evidence>
<sequence>MKKIMVLNGPNLNLLGLREPQLYGTDTIDDVERLCISIAAQLELEIEFHQSNHEGVIVDLIQKARTDADGIVLNPAGFTSVSIAILDALLAAERPVIEVHLTNIHRREEFRHESFVSKVADAVFMGAGIQGYEFALRRLATILTAG</sequence>
<feature type="active site" description="Proton acceptor" evidence="8">
    <location>
        <position position="23"/>
    </location>
</feature>
<dbReference type="SUPFAM" id="SSF52304">
    <property type="entry name" value="Type II 3-dehydroquinate dehydratase"/>
    <property type="match status" value="1"/>
</dbReference>
<keyword evidence="6 8" id="KW-0057">Aromatic amino acid biosynthesis</keyword>
<gene>
    <name evidence="9" type="primary">aroQ_1</name>
    <name evidence="8" type="synonym">aroQ</name>
    <name evidence="9" type="ORF">GCM10022240_06760</name>
</gene>
<name>A0ABP7G6U0_9MICO</name>
<dbReference type="InterPro" id="IPR001874">
    <property type="entry name" value="DHquinase_II"/>
</dbReference>
<feature type="site" description="Transition state stabilizer" evidence="8">
    <location>
        <position position="18"/>
    </location>
</feature>
<evidence type="ECO:0000256" key="8">
    <source>
        <dbReference type="HAMAP-Rule" id="MF_00169"/>
    </source>
</evidence>
<dbReference type="Gene3D" id="3.40.50.9100">
    <property type="entry name" value="Dehydroquinase, class II"/>
    <property type="match status" value="1"/>
</dbReference>
<dbReference type="RefSeq" id="WP_344780528.1">
    <property type="nucleotide sequence ID" value="NZ_BAABAF010000002.1"/>
</dbReference>
<dbReference type="PANTHER" id="PTHR21272">
    <property type="entry name" value="CATABOLIC 3-DEHYDROQUINASE"/>
    <property type="match status" value="1"/>
</dbReference>
<keyword evidence="10" id="KW-1185">Reference proteome</keyword>
<dbReference type="NCBIfam" id="NF003807">
    <property type="entry name" value="PRK05395.1-4"/>
    <property type="match status" value="1"/>
</dbReference>
<accession>A0ABP7G6U0</accession>
<comment type="subunit">
    <text evidence="4 8">Homododecamer.</text>
</comment>
<dbReference type="NCBIfam" id="NF003806">
    <property type="entry name" value="PRK05395.1-3"/>
    <property type="match status" value="1"/>
</dbReference>
<dbReference type="InterPro" id="IPR018509">
    <property type="entry name" value="DHquinase_II_CS"/>
</dbReference>
<feature type="binding site" evidence="8">
    <location>
        <begin position="101"/>
        <end position="102"/>
    </location>
    <ligand>
        <name>substrate</name>
    </ligand>
</feature>
<comment type="function">
    <text evidence="8">Catalyzes a trans-dehydration via an enolate intermediate.</text>
</comment>
<keyword evidence="8" id="KW-0028">Amino-acid biosynthesis</keyword>
<dbReference type="NCBIfam" id="TIGR01088">
    <property type="entry name" value="aroQ"/>
    <property type="match status" value="1"/>
</dbReference>
<dbReference type="PIRSF" id="PIRSF001399">
    <property type="entry name" value="DHquinase_II"/>
    <property type="match status" value="1"/>
</dbReference>
<feature type="active site" description="Proton donor" evidence="8">
    <location>
        <position position="100"/>
    </location>
</feature>
<dbReference type="PANTHER" id="PTHR21272:SF3">
    <property type="entry name" value="CATABOLIC 3-DEHYDROQUINASE"/>
    <property type="match status" value="1"/>
</dbReference>